<gene>
    <name evidence="13" type="ORF">Slin15195_G075710</name>
</gene>
<reference evidence="13" key="1">
    <citation type="submission" date="2022-06" db="EMBL/GenBank/DDBJ databases">
        <title>Complete genome sequences of two strains of the flax pathogen Septoria linicola.</title>
        <authorList>
            <person name="Lapalu N."/>
            <person name="Simon A."/>
            <person name="Demenou B."/>
            <person name="Paumier D."/>
            <person name="Guillot M.-P."/>
            <person name="Gout L."/>
            <person name="Valade R."/>
        </authorList>
    </citation>
    <scope>NUCLEOTIDE SEQUENCE</scope>
    <source>
        <strain evidence="13">SE15195</strain>
    </source>
</reference>
<dbReference type="EMBL" id="CP099423">
    <property type="protein sequence ID" value="USW54252.1"/>
    <property type="molecule type" value="Genomic_DNA"/>
</dbReference>
<dbReference type="PANTHER" id="PTHR28090:SF1">
    <property type="entry name" value="PROTEIN ROT1"/>
    <property type="match status" value="1"/>
</dbReference>
<name>A0A9Q9AYL1_9PEZI</name>
<feature type="chain" id="PRO_5040494148" description="Protein ROT1" evidence="12">
    <location>
        <begin position="21"/>
        <end position="258"/>
    </location>
</feature>
<evidence type="ECO:0000256" key="3">
    <source>
        <dbReference type="ARBA" id="ARBA00017291"/>
    </source>
</evidence>
<accession>A0A9Q9AYL1</accession>
<evidence type="ECO:0000313" key="13">
    <source>
        <dbReference type="EMBL" id="USW54252.1"/>
    </source>
</evidence>
<dbReference type="InterPro" id="IPR019623">
    <property type="entry name" value="Rot1"/>
</dbReference>
<evidence type="ECO:0000256" key="10">
    <source>
        <dbReference type="PIRNR" id="PIRNR017290"/>
    </source>
</evidence>
<evidence type="ECO:0000256" key="4">
    <source>
        <dbReference type="ARBA" id="ARBA00022692"/>
    </source>
</evidence>
<keyword evidence="8 10" id="KW-0472">Membrane</keyword>
<protein>
    <recommendedName>
        <fullName evidence="3 10">Protein ROT1</fullName>
    </recommendedName>
</protein>
<evidence type="ECO:0000313" key="14">
    <source>
        <dbReference type="Proteomes" id="UP001056384"/>
    </source>
</evidence>
<dbReference type="GO" id="GO:0005789">
    <property type="term" value="C:endoplasmic reticulum membrane"/>
    <property type="evidence" value="ECO:0007669"/>
    <property type="project" value="UniProtKB-SubCell"/>
</dbReference>
<dbReference type="PANTHER" id="PTHR28090">
    <property type="entry name" value="PROTEIN ROT1"/>
    <property type="match status" value="1"/>
</dbReference>
<keyword evidence="6 10" id="KW-0256">Endoplasmic reticulum</keyword>
<feature type="transmembrane region" description="Helical" evidence="11">
    <location>
        <begin position="233"/>
        <end position="250"/>
    </location>
</feature>
<evidence type="ECO:0000256" key="11">
    <source>
        <dbReference type="SAM" id="Phobius"/>
    </source>
</evidence>
<comment type="subcellular location">
    <subcellularLocation>
        <location evidence="1">Endoplasmic reticulum membrane</location>
        <topology evidence="1">Single-pass type I membrane protein</topology>
    </subcellularLocation>
</comment>
<dbReference type="GO" id="GO:0051082">
    <property type="term" value="F:unfolded protein binding"/>
    <property type="evidence" value="ECO:0007669"/>
    <property type="project" value="TreeGrafter"/>
</dbReference>
<keyword evidence="7 11" id="KW-1133">Transmembrane helix</keyword>
<evidence type="ECO:0000256" key="2">
    <source>
        <dbReference type="ARBA" id="ARBA00007149"/>
    </source>
</evidence>
<dbReference type="Proteomes" id="UP001056384">
    <property type="component" value="Chromosome 6"/>
</dbReference>
<evidence type="ECO:0000256" key="1">
    <source>
        <dbReference type="ARBA" id="ARBA00004115"/>
    </source>
</evidence>
<feature type="signal peptide" evidence="12">
    <location>
        <begin position="1"/>
        <end position="20"/>
    </location>
</feature>
<dbReference type="AlphaFoldDB" id="A0A9Q9AYL1"/>
<sequence>MLRTLAIAAAGLGWIASTNAALPSDIVGTWTTKSQKTLTGPGFFDSINDKLIEPDKPGISYSFTADGFYEEAYYRAIANPTRPDCPGGIMQWQHGSWVQNADGSLSLTPIGVDGRQLLSKPCDYDNAIYTRYNQSEKFKQYQVLTDPYHNVKRLNLWQFDGTPMQPLYIAFTPPQMLPTTTLNPSSTSTAKATGKSKRGLDFADEATTNWKSQPILGPRTGEMMVQTINADRLWWIGLGFTGIGGLLYFGPRKLGLRV</sequence>
<proteinExistence type="inferred from homology"/>
<dbReference type="GO" id="GO:0006458">
    <property type="term" value="P:'de novo' protein folding"/>
    <property type="evidence" value="ECO:0007669"/>
    <property type="project" value="InterPro"/>
</dbReference>
<evidence type="ECO:0000256" key="5">
    <source>
        <dbReference type="ARBA" id="ARBA00022729"/>
    </source>
</evidence>
<comment type="similarity">
    <text evidence="2 10">Belongs to the ROT1 family.</text>
</comment>
<evidence type="ECO:0000256" key="9">
    <source>
        <dbReference type="ARBA" id="ARBA00024969"/>
    </source>
</evidence>
<dbReference type="Pfam" id="PF10681">
    <property type="entry name" value="Rot1"/>
    <property type="match status" value="1"/>
</dbReference>
<keyword evidence="5 12" id="KW-0732">Signal</keyword>
<evidence type="ECO:0000256" key="7">
    <source>
        <dbReference type="ARBA" id="ARBA00022989"/>
    </source>
</evidence>
<keyword evidence="14" id="KW-1185">Reference proteome</keyword>
<organism evidence="13 14">
    <name type="scientific">Septoria linicola</name>
    <dbReference type="NCBI Taxonomy" id="215465"/>
    <lineage>
        <taxon>Eukaryota</taxon>
        <taxon>Fungi</taxon>
        <taxon>Dikarya</taxon>
        <taxon>Ascomycota</taxon>
        <taxon>Pezizomycotina</taxon>
        <taxon>Dothideomycetes</taxon>
        <taxon>Dothideomycetidae</taxon>
        <taxon>Mycosphaerellales</taxon>
        <taxon>Mycosphaerellaceae</taxon>
        <taxon>Septoria</taxon>
    </lineage>
</organism>
<keyword evidence="4 11" id="KW-0812">Transmembrane</keyword>
<evidence type="ECO:0000256" key="6">
    <source>
        <dbReference type="ARBA" id="ARBA00022824"/>
    </source>
</evidence>
<evidence type="ECO:0000256" key="12">
    <source>
        <dbReference type="SAM" id="SignalP"/>
    </source>
</evidence>
<comment type="function">
    <text evidence="9 10">Required for normal levels of the cell wall 1,6-beta-glucan. Involved in a protein folding machinery chaperoning proteins acting in various physiological processes including cell wall synthesis and lysis of autophagic bodies.</text>
</comment>
<evidence type="ECO:0000256" key="8">
    <source>
        <dbReference type="ARBA" id="ARBA00023136"/>
    </source>
</evidence>
<dbReference type="PIRSF" id="PIRSF017290">
    <property type="entry name" value="ROT1_prd"/>
    <property type="match status" value="1"/>
</dbReference>